<evidence type="ECO:0000313" key="2">
    <source>
        <dbReference type="EMBL" id="CAF3838868.1"/>
    </source>
</evidence>
<dbReference type="EMBL" id="CAJNRG010006282">
    <property type="protein sequence ID" value="CAF2084524.1"/>
    <property type="molecule type" value="Genomic_DNA"/>
</dbReference>
<dbReference type="Proteomes" id="UP000663887">
    <property type="component" value="Unassembled WGS sequence"/>
</dbReference>
<dbReference type="AlphaFoldDB" id="A0A819DNE5"/>
<dbReference type="Proteomes" id="UP000663842">
    <property type="component" value="Unassembled WGS sequence"/>
</dbReference>
<organism evidence="2 3">
    <name type="scientific">Rotaria magnacalcarata</name>
    <dbReference type="NCBI Taxonomy" id="392030"/>
    <lineage>
        <taxon>Eukaryota</taxon>
        <taxon>Metazoa</taxon>
        <taxon>Spiralia</taxon>
        <taxon>Gnathifera</taxon>
        <taxon>Rotifera</taxon>
        <taxon>Eurotatoria</taxon>
        <taxon>Bdelloidea</taxon>
        <taxon>Philodinida</taxon>
        <taxon>Philodinidae</taxon>
        <taxon>Rotaria</taxon>
    </lineage>
</organism>
<sequence>MNQQETISVSKAKEALTIISPKESLQALANFETLKNALTLYFQRNITKESFGNIAIVPSFYEPQIDRVELSESAKDTFARIGSRARREFIEEQTARAFQYNIPFDLENINILKLEQQIDEYEELLTTARE</sequence>
<name>A0A819DNE5_9BILA</name>
<evidence type="ECO:0000313" key="1">
    <source>
        <dbReference type="EMBL" id="CAF2084524.1"/>
    </source>
</evidence>
<gene>
    <name evidence="2" type="ORF">UXM345_LOCUS7091</name>
    <name evidence="1" type="ORF">XDN619_LOCUS15431</name>
</gene>
<evidence type="ECO:0000313" key="3">
    <source>
        <dbReference type="Proteomes" id="UP000663842"/>
    </source>
</evidence>
<comment type="caution">
    <text evidence="2">The sequence shown here is derived from an EMBL/GenBank/DDBJ whole genome shotgun (WGS) entry which is preliminary data.</text>
</comment>
<reference evidence="2" key="1">
    <citation type="submission" date="2021-02" db="EMBL/GenBank/DDBJ databases">
        <authorList>
            <person name="Nowell W R."/>
        </authorList>
    </citation>
    <scope>NUCLEOTIDE SEQUENCE</scope>
</reference>
<accession>A0A819DNE5</accession>
<proteinExistence type="predicted"/>
<protein>
    <submittedName>
        <fullName evidence="2">Uncharacterized protein</fullName>
    </submittedName>
</protein>
<dbReference type="EMBL" id="CAJOBF010000579">
    <property type="protein sequence ID" value="CAF3838868.1"/>
    <property type="molecule type" value="Genomic_DNA"/>
</dbReference>